<dbReference type="eggNOG" id="arCOG01068">
    <property type="taxonomic scope" value="Archaea"/>
</dbReference>
<dbReference type="InterPro" id="IPR001100">
    <property type="entry name" value="Pyr_nuc-diS_OxRdtase"/>
</dbReference>
<dbReference type="GO" id="GO:0050660">
    <property type="term" value="F:flavin adenine dinucleotide binding"/>
    <property type="evidence" value="ECO:0007669"/>
    <property type="project" value="TreeGrafter"/>
</dbReference>
<evidence type="ECO:0000256" key="9">
    <source>
        <dbReference type="RuleBase" id="RU003691"/>
    </source>
</evidence>
<evidence type="ECO:0000256" key="8">
    <source>
        <dbReference type="ARBA" id="ARBA00023284"/>
    </source>
</evidence>
<dbReference type="HOGENOM" id="CLU_016755_0_2_2"/>
<keyword evidence="5" id="KW-0521">NADP</keyword>
<dbReference type="OrthoDB" id="27922at2157"/>
<keyword evidence="6 9" id="KW-0560">Oxidoreductase</keyword>
<name>D9Q2D0_ACIS3</name>
<dbReference type="EMBL" id="CP001742">
    <property type="protein sequence ID" value="ADL19468.1"/>
    <property type="molecule type" value="Genomic_DNA"/>
</dbReference>
<dbReference type="PANTHER" id="PTHR43014:SF2">
    <property type="entry name" value="MERCURIC REDUCTASE"/>
    <property type="match status" value="1"/>
</dbReference>
<dbReference type="InterPro" id="IPR012999">
    <property type="entry name" value="Pyr_OxRdtase_I_AS"/>
</dbReference>
<evidence type="ECO:0000313" key="12">
    <source>
        <dbReference type="EMBL" id="ADL19468.1"/>
    </source>
</evidence>
<keyword evidence="13" id="KW-1185">Reference proteome</keyword>
<evidence type="ECO:0000259" key="10">
    <source>
        <dbReference type="Pfam" id="PF02852"/>
    </source>
</evidence>
<evidence type="ECO:0000256" key="4">
    <source>
        <dbReference type="ARBA" id="ARBA00022827"/>
    </source>
</evidence>
<dbReference type="GO" id="GO:0016668">
    <property type="term" value="F:oxidoreductase activity, acting on a sulfur group of donors, NAD(P) as acceptor"/>
    <property type="evidence" value="ECO:0007669"/>
    <property type="project" value="InterPro"/>
</dbReference>
<gene>
    <name evidence="12" type="ordered locus">ASAC_1063</name>
</gene>
<comment type="similarity">
    <text evidence="2 9">Belongs to the class-I pyridine nucleotide-disulfide oxidoreductase family.</text>
</comment>
<protein>
    <submittedName>
        <fullName evidence="12">Pyruvate/2-oxoglutarate dehydrogenase complex, dihydrolipoamide E3 component-like enzyme</fullName>
    </submittedName>
</protein>
<evidence type="ECO:0000256" key="2">
    <source>
        <dbReference type="ARBA" id="ARBA00007532"/>
    </source>
</evidence>
<dbReference type="GeneID" id="9499309"/>
<sequence length="462" mass="50952">MKLPEKVDVVFIGGGGASYPGAFELAEAGLSVLMVDEKGNLGGDCLYAGCIPSKTVRTKILEYTSTTNRIDPEQIWQEVVKAKEEVQRIRYEHHMEEIKEHEPNLSFAKGWATILGPNKVKVDTEEGTFEVETKRLVIGAGAEHVIIPIPGKELAITSDALFAYQKTMGHLPKSLAIVGGGYIGVEVADMLSRLGTHVSIVEMMDRLLPNMPPELSEAAMQRMKEAGVDVYLRSPAQSIEKRGEYKVLKAKSADGKEVEVEAEEVLMAVGRRPRTRGYGLEALESQGLKVDKTGVQVTPGLRTTLPNVYAAGDVTGKAMLFHAAVKESVIVAKNILTGKEVYRFNYHSVPYTIFTYPEIAMVGYTEDELKALGIQYEVVNYSLKHDAQSEIVGRREGWMKILLERESLRILGFEAYAHDAAELSAVFAAAIENNLTAKNLAWMAGPHPLTFESINYALRPYF</sequence>
<keyword evidence="4 9" id="KW-0274">FAD</keyword>
<keyword evidence="3 9" id="KW-0285">Flavoprotein</keyword>
<evidence type="ECO:0000313" key="13">
    <source>
        <dbReference type="Proteomes" id="UP000000346"/>
    </source>
</evidence>
<dbReference type="AlphaFoldDB" id="D9Q2D0"/>
<dbReference type="PRINTS" id="PR00411">
    <property type="entry name" value="PNDRDTASEI"/>
</dbReference>
<dbReference type="InterPro" id="IPR023753">
    <property type="entry name" value="FAD/NAD-binding_dom"/>
</dbReference>
<dbReference type="FunCoup" id="D9Q2D0">
    <property type="interactions" value="116"/>
</dbReference>
<dbReference type="NCBIfam" id="NF004943">
    <property type="entry name" value="PRK06292.2-1"/>
    <property type="match status" value="1"/>
</dbReference>
<dbReference type="KEGG" id="asc:ASAC_1063"/>
<dbReference type="Pfam" id="PF02852">
    <property type="entry name" value="Pyr_redox_dim"/>
    <property type="match status" value="1"/>
</dbReference>
<organism evidence="12 13">
    <name type="scientific">Acidilobus saccharovorans (strain DSM 16705 / JCM 18335 / VKM B-2471 / 345-15)</name>
    <dbReference type="NCBI Taxonomy" id="666510"/>
    <lineage>
        <taxon>Archaea</taxon>
        <taxon>Thermoproteota</taxon>
        <taxon>Thermoprotei</taxon>
        <taxon>Acidilobales</taxon>
        <taxon>Acidilobaceae</taxon>
        <taxon>Acidilobus</taxon>
    </lineage>
</organism>
<proteinExistence type="inferred from homology"/>
<dbReference type="Pfam" id="PF07992">
    <property type="entry name" value="Pyr_redox_2"/>
    <property type="match status" value="1"/>
</dbReference>
<dbReference type="RefSeq" id="WP_013266980.1">
    <property type="nucleotide sequence ID" value="NC_014374.1"/>
</dbReference>
<dbReference type="Gene3D" id="3.50.50.60">
    <property type="entry name" value="FAD/NAD(P)-binding domain"/>
    <property type="match status" value="2"/>
</dbReference>
<dbReference type="PANTHER" id="PTHR43014">
    <property type="entry name" value="MERCURIC REDUCTASE"/>
    <property type="match status" value="1"/>
</dbReference>
<dbReference type="SUPFAM" id="SSF51905">
    <property type="entry name" value="FAD/NAD(P)-binding domain"/>
    <property type="match status" value="1"/>
</dbReference>
<dbReference type="GO" id="GO:0003955">
    <property type="term" value="F:NAD(P)H dehydrogenase (quinone) activity"/>
    <property type="evidence" value="ECO:0007669"/>
    <property type="project" value="TreeGrafter"/>
</dbReference>
<keyword evidence="8 9" id="KW-0676">Redox-active center</keyword>
<comment type="cofactor">
    <cofactor evidence="1">
        <name>FAD</name>
        <dbReference type="ChEBI" id="CHEBI:57692"/>
    </cofactor>
</comment>
<feature type="domain" description="Pyridine nucleotide-disulphide oxidoreductase dimerisation" evidence="10">
    <location>
        <begin position="349"/>
        <end position="456"/>
    </location>
</feature>
<reference evidence="12 13" key="1">
    <citation type="journal article" date="2010" name="Appl. Environ. Microbiol.">
        <title>The genome sequence of the crenarchaeon Acidilobus saccharovorans supports a new order, Acidilobales, and suggests an important ecological role in terrestrial acidic hot springs.</title>
        <authorList>
            <person name="Mardanov A.V."/>
            <person name="Svetlitchnyi V.A."/>
            <person name="Beletsky A.V."/>
            <person name="Prokofeva M.I."/>
            <person name="Bonch-Osmolovskaya E.A."/>
            <person name="Ravin N.V."/>
            <person name="Skryabin K.G."/>
        </authorList>
    </citation>
    <scope>NUCLEOTIDE SEQUENCE [LARGE SCALE GENOMIC DNA]</scope>
    <source>
        <strain evidence="13">DSM 16705 / JCM 18335 / VKM B-2471 / 345-15</strain>
    </source>
</reference>
<evidence type="ECO:0000256" key="7">
    <source>
        <dbReference type="ARBA" id="ARBA00023157"/>
    </source>
</evidence>
<dbReference type="Proteomes" id="UP000000346">
    <property type="component" value="Chromosome"/>
</dbReference>
<evidence type="ECO:0000256" key="6">
    <source>
        <dbReference type="ARBA" id="ARBA00023002"/>
    </source>
</evidence>
<keyword evidence="12" id="KW-0670">Pyruvate</keyword>
<keyword evidence="7" id="KW-1015">Disulfide bond</keyword>
<dbReference type="STRING" id="666510.ASAC_1063"/>
<dbReference type="InParanoid" id="D9Q2D0"/>
<dbReference type="PIRSF" id="PIRSF000350">
    <property type="entry name" value="Mercury_reductase_MerA"/>
    <property type="match status" value="1"/>
</dbReference>
<evidence type="ECO:0000256" key="1">
    <source>
        <dbReference type="ARBA" id="ARBA00001974"/>
    </source>
</evidence>
<evidence type="ECO:0000259" key="11">
    <source>
        <dbReference type="Pfam" id="PF07992"/>
    </source>
</evidence>
<dbReference type="SUPFAM" id="SSF55424">
    <property type="entry name" value="FAD/NAD-linked reductases, dimerisation (C-terminal) domain"/>
    <property type="match status" value="1"/>
</dbReference>
<accession>D9Q2D0</accession>
<dbReference type="InterPro" id="IPR036188">
    <property type="entry name" value="FAD/NAD-bd_sf"/>
</dbReference>
<evidence type="ECO:0000256" key="5">
    <source>
        <dbReference type="ARBA" id="ARBA00022857"/>
    </source>
</evidence>
<dbReference type="InterPro" id="IPR004099">
    <property type="entry name" value="Pyr_nucl-diS_OxRdtase_dimer"/>
</dbReference>
<dbReference type="PRINTS" id="PR00368">
    <property type="entry name" value="FADPNR"/>
</dbReference>
<feature type="domain" description="FAD/NAD(P)-binding" evidence="11">
    <location>
        <begin position="8"/>
        <end position="327"/>
    </location>
</feature>
<evidence type="ECO:0000256" key="3">
    <source>
        <dbReference type="ARBA" id="ARBA00022630"/>
    </source>
</evidence>
<dbReference type="Gene3D" id="3.30.390.30">
    <property type="match status" value="1"/>
</dbReference>
<dbReference type="PROSITE" id="PS00076">
    <property type="entry name" value="PYRIDINE_REDOX_1"/>
    <property type="match status" value="1"/>
</dbReference>
<dbReference type="InterPro" id="IPR016156">
    <property type="entry name" value="FAD/NAD-linked_Rdtase_dimer_sf"/>
</dbReference>